<organism evidence="2 3">
    <name type="scientific">Ganoderma sinense ZZ0214-1</name>
    <dbReference type="NCBI Taxonomy" id="1077348"/>
    <lineage>
        <taxon>Eukaryota</taxon>
        <taxon>Fungi</taxon>
        <taxon>Dikarya</taxon>
        <taxon>Basidiomycota</taxon>
        <taxon>Agaricomycotina</taxon>
        <taxon>Agaricomycetes</taxon>
        <taxon>Polyporales</taxon>
        <taxon>Polyporaceae</taxon>
        <taxon>Ganoderma</taxon>
    </lineage>
</organism>
<evidence type="ECO:0008006" key="4">
    <source>
        <dbReference type="Google" id="ProtNLM"/>
    </source>
</evidence>
<evidence type="ECO:0000313" key="3">
    <source>
        <dbReference type="Proteomes" id="UP000230002"/>
    </source>
</evidence>
<name>A0A2G8SUS2_9APHY</name>
<dbReference type="EMBL" id="AYKW01000001">
    <property type="protein sequence ID" value="PIL37525.1"/>
    <property type="molecule type" value="Genomic_DNA"/>
</dbReference>
<keyword evidence="1" id="KW-0472">Membrane</keyword>
<keyword evidence="1" id="KW-1133">Transmembrane helix</keyword>
<evidence type="ECO:0000313" key="2">
    <source>
        <dbReference type="EMBL" id="PIL37525.1"/>
    </source>
</evidence>
<feature type="transmembrane region" description="Helical" evidence="1">
    <location>
        <begin position="30"/>
        <end position="52"/>
    </location>
</feature>
<dbReference type="AlphaFoldDB" id="A0A2G8SUS2"/>
<sequence length="337" mass="37707">MGKAKQRLAAIGKRIFKCRRRKKKDDPTPYFILLPVSVLELIFTFACVDGGFTGASLSCVSKSVRHLSSATRFRSVALCSGSAAEIEAFLVLFTAQCRPAAHPKPIVTHLYISSPFSQDLPGVPEALVKEEARFVSRVFSLLRLVAPHLETLCFVRCTDTPKATDFIRPVTPSPVNDDKLMFPNLRELMVVGSGIVHRGSDVAYQWDAPPQVFPRLTHLQLVATAMELASWSGLAPNLTHMRVTDHDQYGARQVIRSTLMRATRRVLGRPLDLPRPYAPETVYILMGEIPVRVLRCYEPRIVRAESDWEEVMRREWLERSGGGLGCWGVVEHGAQSR</sequence>
<keyword evidence="3" id="KW-1185">Reference proteome</keyword>
<proteinExistence type="predicted"/>
<accession>A0A2G8SUS2</accession>
<reference evidence="2 3" key="1">
    <citation type="journal article" date="2015" name="Sci. Rep.">
        <title>Chromosome-level genome map provides insights into diverse defense mechanisms in the medicinal fungus Ganoderma sinense.</title>
        <authorList>
            <person name="Zhu Y."/>
            <person name="Xu J."/>
            <person name="Sun C."/>
            <person name="Zhou S."/>
            <person name="Xu H."/>
            <person name="Nelson D.R."/>
            <person name="Qian J."/>
            <person name="Song J."/>
            <person name="Luo H."/>
            <person name="Xiang L."/>
            <person name="Li Y."/>
            <person name="Xu Z."/>
            <person name="Ji A."/>
            <person name="Wang L."/>
            <person name="Lu S."/>
            <person name="Hayward A."/>
            <person name="Sun W."/>
            <person name="Li X."/>
            <person name="Schwartz D.C."/>
            <person name="Wang Y."/>
            <person name="Chen S."/>
        </authorList>
    </citation>
    <scope>NUCLEOTIDE SEQUENCE [LARGE SCALE GENOMIC DNA]</scope>
    <source>
        <strain evidence="2 3">ZZ0214-1</strain>
    </source>
</reference>
<keyword evidence="1" id="KW-0812">Transmembrane</keyword>
<evidence type="ECO:0000256" key="1">
    <source>
        <dbReference type="SAM" id="Phobius"/>
    </source>
</evidence>
<gene>
    <name evidence="2" type="ORF">GSI_01219</name>
</gene>
<comment type="caution">
    <text evidence="2">The sequence shown here is derived from an EMBL/GenBank/DDBJ whole genome shotgun (WGS) entry which is preliminary data.</text>
</comment>
<dbReference type="Proteomes" id="UP000230002">
    <property type="component" value="Unassembled WGS sequence"/>
</dbReference>
<dbReference type="OrthoDB" id="2743992at2759"/>
<protein>
    <recommendedName>
        <fullName evidence="4">F-box domain-containing protein</fullName>
    </recommendedName>
</protein>